<dbReference type="EMBL" id="JAINVV010000010">
    <property type="protein sequence ID" value="MBY8824902.1"/>
    <property type="molecule type" value="Genomic_DNA"/>
</dbReference>
<dbReference type="Pfam" id="PF12708">
    <property type="entry name" value="Pect-lyase_RHGA_epim"/>
    <property type="match status" value="1"/>
</dbReference>
<feature type="domain" description="Periplasmic copper-binding protein NosD beta helix" evidence="2">
    <location>
        <begin position="272"/>
        <end position="416"/>
    </location>
</feature>
<proteinExistence type="predicted"/>
<gene>
    <name evidence="4" type="ORF">K7G82_21540</name>
</gene>
<dbReference type="InterPro" id="IPR006626">
    <property type="entry name" value="PbH1"/>
</dbReference>
<keyword evidence="1" id="KW-0732">Signal</keyword>
<reference evidence="4 5" key="1">
    <citation type="submission" date="2021-08" db="EMBL/GenBank/DDBJ databases">
        <authorList>
            <person name="Tuo L."/>
        </authorList>
    </citation>
    <scope>NUCLEOTIDE SEQUENCE [LARGE SCALE GENOMIC DNA]</scope>
    <source>
        <strain evidence="4 5">JCM 31229</strain>
    </source>
</reference>
<evidence type="ECO:0000313" key="5">
    <source>
        <dbReference type="Proteomes" id="UP000706039"/>
    </source>
</evidence>
<dbReference type="RefSeq" id="WP_222992009.1">
    <property type="nucleotide sequence ID" value="NZ_JAINVV010000010.1"/>
</dbReference>
<dbReference type="InterPro" id="IPR024535">
    <property type="entry name" value="RHGA/B-epi-like_pectate_lyase"/>
</dbReference>
<dbReference type="SUPFAM" id="SSF51126">
    <property type="entry name" value="Pectin lyase-like"/>
    <property type="match status" value="2"/>
</dbReference>
<sequence length="416" mass="44048">MTKIVQAGLGSLLGALLVVGMAPAMAQAQTRDLNVKVDCGAKGDGAADDTDKIQACINRAAGSGQAVYLPTGAYRITGQLRIANNNTTLYGTSSATTTIVQTNGSAHILHISNDGNPIDKIQIRDMEMIYSTPNPTGFGILCDNCWRTYFQQLNIGRAATDAFMSTGIWVNDGNQVFVQDSVITYASKQSLYFTEVGDVFLSDVEINQYDDSTSSAGAVFDTGVGGIYAINVNVTGGHTGFLFQNTQKKVPPNFGFFTNCLADTLNGVGWNFQSAQSMRLTNSWSATAAVYGIQVKDADGLSITDSRIYNNGADGILVEKGAKNLTIKDSTITGNSRGAPRRYYGVNVAAGVSDFQIMGNMIGQADGFGNHQAYGIHIAPGATDNYMIVGNEMRRNLAGGLENGATGVNKVVANNL</sequence>
<dbReference type="Proteomes" id="UP000706039">
    <property type="component" value="Unassembled WGS sequence"/>
</dbReference>
<dbReference type="InterPro" id="IPR012334">
    <property type="entry name" value="Pectin_lyas_fold"/>
</dbReference>
<accession>A0ABS7PU83</accession>
<dbReference type="InterPro" id="IPR007742">
    <property type="entry name" value="NosD_dom"/>
</dbReference>
<protein>
    <submittedName>
        <fullName evidence="4">Right-handed parallel beta-helix repeat-containing protein</fullName>
    </submittedName>
</protein>
<evidence type="ECO:0000259" key="3">
    <source>
        <dbReference type="Pfam" id="PF12708"/>
    </source>
</evidence>
<evidence type="ECO:0000259" key="2">
    <source>
        <dbReference type="Pfam" id="PF05048"/>
    </source>
</evidence>
<evidence type="ECO:0000313" key="4">
    <source>
        <dbReference type="EMBL" id="MBY8824902.1"/>
    </source>
</evidence>
<name>A0ABS7PU83_9SPHN</name>
<dbReference type="Gene3D" id="2.160.20.10">
    <property type="entry name" value="Single-stranded right-handed beta-helix, Pectin lyase-like"/>
    <property type="match status" value="2"/>
</dbReference>
<dbReference type="SMART" id="SM00710">
    <property type="entry name" value="PbH1"/>
    <property type="match status" value="4"/>
</dbReference>
<feature type="domain" description="Rhamnogalacturonase A/B/Epimerase-like pectate lyase" evidence="3">
    <location>
        <begin position="34"/>
        <end position="185"/>
    </location>
</feature>
<dbReference type="Pfam" id="PF05048">
    <property type="entry name" value="NosD"/>
    <property type="match status" value="1"/>
</dbReference>
<keyword evidence="5" id="KW-1185">Reference proteome</keyword>
<feature type="signal peptide" evidence="1">
    <location>
        <begin position="1"/>
        <end position="26"/>
    </location>
</feature>
<evidence type="ECO:0000256" key="1">
    <source>
        <dbReference type="SAM" id="SignalP"/>
    </source>
</evidence>
<feature type="chain" id="PRO_5047016743" evidence="1">
    <location>
        <begin position="27"/>
        <end position="416"/>
    </location>
</feature>
<organism evidence="4 5">
    <name type="scientific">Sphingomonas colocasiae</name>
    <dbReference type="NCBI Taxonomy" id="1848973"/>
    <lineage>
        <taxon>Bacteria</taxon>
        <taxon>Pseudomonadati</taxon>
        <taxon>Pseudomonadota</taxon>
        <taxon>Alphaproteobacteria</taxon>
        <taxon>Sphingomonadales</taxon>
        <taxon>Sphingomonadaceae</taxon>
        <taxon>Sphingomonas</taxon>
    </lineage>
</organism>
<comment type="caution">
    <text evidence="4">The sequence shown here is derived from an EMBL/GenBank/DDBJ whole genome shotgun (WGS) entry which is preliminary data.</text>
</comment>
<dbReference type="InterPro" id="IPR011050">
    <property type="entry name" value="Pectin_lyase_fold/virulence"/>
</dbReference>